<name>A0A150KF31_HEYCO</name>
<comment type="caution">
    <text evidence="1">The sequence shown here is derived from an EMBL/GenBank/DDBJ whole genome shotgun (WGS) entry which is preliminary data.</text>
</comment>
<dbReference type="Proteomes" id="UP000075304">
    <property type="component" value="Unassembled WGS sequence"/>
</dbReference>
<reference evidence="1 2" key="1">
    <citation type="submission" date="2016-01" db="EMBL/GenBank/DDBJ databases">
        <title>Genome Sequences of Twelve Sporeforming Bacillus Species Isolated from Foods.</title>
        <authorList>
            <person name="Berendsen E.M."/>
            <person name="Wells-Bennik M.H."/>
            <person name="Krawcyk A.O."/>
            <person name="De Jong A."/>
            <person name="Holsappel S."/>
            <person name="Eijlander R.T."/>
            <person name="Kuipers O.P."/>
        </authorList>
    </citation>
    <scope>NUCLEOTIDE SEQUENCE [LARGE SCALE GENOMIC DNA]</scope>
    <source>
        <strain evidence="1 2">B4099</strain>
    </source>
</reference>
<dbReference type="PATRIC" id="fig|1398.25.peg.2793"/>
<evidence type="ECO:0000313" key="2">
    <source>
        <dbReference type="Proteomes" id="UP000075304"/>
    </source>
</evidence>
<accession>A0A150KF31</accession>
<dbReference type="AlphaFoldDB" id="A0A150KF31"/>
<evidence type="ECO:0000313" key="1">
    <source>
        <dbReference type="EMBL" id="KYC69576.1"/>
    </source>
</evidence>
<dbReference type="EMBL" id="LQYI01000046">
    <property type="protein sequence ID" value="KYC69576.1"/>
    <property type="molecule type" value="Genomic_DNA"/>
</dbReference>
<organism evidence="1 2">
    <name type="scientific">Heyndrickxia coagulans</name>
    <name type="common">Weizmannia coagulans</name>
    <dbReference type="NCBI Taxonomy" id="1398"/>
    <lineage>
        <taxon>Bacteria</taxon>
        <taxon>Bacillati</taxon>
        <taxon>Bacillota</taxon>
        <taxon>Bacilli</taxon>
        <taxon>Bacillales</taxon>
        <taxon>Bacillaceae</taxon>
        <taxon>Heyndrickxia</taxon>
    </lineage>
</organism>
<proteinExistence type="predicted"/>
<gene>
    <name evidence="1" type="ORF">B4099_0205</name>
</gene>
<protein>
    <submittedName>
        <fullName evidence="1">Uncharacterized protein</fullName>
    </submittedName>
</protein>
<sequence>MIVAERYICYGLKGSHPVNESWHKPAVAVPAYPGCQAGRFAQLQHLPFLI</sequence>